<dbReference type="GO" id="GO:0005737">
    <property type="term" value="C:cytoplasm"/>
    <property type="evidence" value="ECO:0007669"/>
    <property type="project" value="UniProtKB-SubCell"/>
</dbReference>
<comment type="similarity">
    <text evidence="11">Belongs to the IPP isomerase type 2 family.</text>
</comment>
<evidence type="ECO:0000256" key="8">
    <source>
        <dbReference type="ARBA" id="ARBA00023229"/>
    </source>
</evidence>
<keyword evidence="2 11" id="KW-0963">Cytoplasm</keyword>
<feature type="binding site" evidence="11">
    <location>
        <position position="156"/>
    </location>
    <ligand>
        <name>Mg(2+)</name>
        <dbReference type="ChEBI" id="CHEBI:18420"/>
    </ligand>
</feature>
<protein>
    <recommendedName>
        <fullName evidence="11">Isopentenyl-diphosphate delta-isomerase</fullName>
        <shortName evidence="11">IPP isomerase</shortName>
        <ecNumber evidence="11">5.3.3.2</ecNumber>
    </recommendedName>
    <alternativeName>
        <fullName evidence="11">Isopentenyl diphosphate:dimethylallyl diphosphate isomerase</fullName>
    </alternativeName>
    <alternativeName>
        <fullName evidence="11">Isopentenyl pyrophosphate isomerase</fullName>
    </alternativeName>
    <alternativeName>
        <fullName evidence="11">Type 2 isopentenyl diphosphate isomerase</fullName>
        <shortName evidence="11">IDI-2</shortName>
    </alternativeName>
</protein>
<proteinExistence type="inferred from homology"/>
<dbReference type="Gene3D" id="3.20.20.70">
    <property type="entry name" value="Aldolase class I"/>
    <property type="match status" value="1"/>
</dbReference>
<feature type="binding site" evidence="11">
    <location>
        <position position="211"/>
    </location>
    <ligand>
        <name>FMN</name>
        <dbReference type="ChEBI" id="CHEBI:58210"/>
    </ligand>
</feature>
<keyword evidence="7 11" id="KW-0521">NADP</keyword>
<dbReference type="GO" id="GO:0070402">
    <property type="term" value="F:NADPH binding"/>
    <property type="evidence" value="ECO:0007669"/>
    <property type="project" value="UniProtKB-UniRule"/>
</dbReference>
<feature type="domain" description="FMN-dependent dehydrogenase" evidence="12">
    <location>
        <begin position="161"/>
        <end position="327"/>
    </location>
</feature>
<dbReference type="PANTHER" id="PTHR43665:SF1">
    <property type="entry name" value="ISOPENTENYL-DIPHOSPHATE DELTA-ISOMERASE"/>
    <property type="match status" value="1"/>
</dbReference>
<feature type="binding site" evidence="11">
    <location>
        <position position="186"/>
    </location>
    <ligand>
        <name>FMN</name>
        <dbReference type="ChEBI" id="CHEBI:58210"/>
    </ligand>
</feature>
<evidence type="ECO:0000256" key="7">
    <source>
        <dbReference type="ARBA" id="ARBA00022857"/>
    </source>
</evidence>
<comment type="caution">
    <text evidence="13">The sequence shown here is derived from an EMBL/GenBank/DDBJ whole genome shotgun (WGS) entry which is preliminary data.</text>
</comment>
<dbReference type="InterPro" id="IPR011179">
    <property type="entry name" value="IPdP_isomerase"/>
</dbReference>
<evidence type="ECO:0000313" key="14">
    <source>
        <dbReference type="Proteomes" id="UP000051256"/>
    </source>
</evidence>
<evidence type="ECO:0000256" key="3">
    <source>
        <dbReference type="ARBA" id="ARBA00022630"/>
    </source>
</evidence>
<dbReference type="GO" id="GO:0004452">
    <property type="term" value="F:isopentenyl-diphosphate delta-isomerase activity"/>
    <property type="evidence" value="ECO:0007669"/>
    <property type="project" value="UniProtKB-UniRule"/>
</dbReference>
<name>A0A0R2D096_9LACO</name>
<dbReference type="PIRSF" id="PIRSF003314">
    <property type="entry name" value="IPP_isomerase"/>
    <property type="match status" value="1"/>
</dbReference>
<keyword evidence="5 11" id="KW-0479">Metal-binding</keyword>
<dbReference type="Pfam" id="PF01070">
    <property type="entry name" value="FMN_dh"/>
    <property type="match status" value="1"/>
</dbReference>
<dbReference type="GO" id="GO:0010181">
    <property type="term" value="F:FMN binding"/>
    <property type="evidence" value="ECO:0007669"/>
    <property type="project" value="UniProtKB-UniRule"/>
</dbReference>
<comment type="subunit">
    <text evidence="10 11">Homooctamer. Dimer of tetramers.</text>
</comment>
<reference evidence="13 14" key="1">
    <citation type="journal article" date="2015" name="Genome Announc.">
        <title>Expanding the biotechnology potential of lactobacilli through comparative genomics of 213 strains and associated genera.</title>
        <authorList>
            <person name="Sun Z."/>
            <person name="Harris H.M."/>
            <person name="McCann A."/>
            <person name="Guo C."/>
            <person name="Argimon S."/>
            <person name="Zhang W."/>
            <person name="Yang X."/>
            <person name="Jeffery I.B."/>
            <person name="Cooney J.C."/>
            <person name="Kagawa T.F."/>
            <person name="Liu W."/>
            <person name="Song Y."/>
            <person name="Salvetti E."/>
            <person name="Wrobel A."/>
            <person name="Rasinkangas P."/>
            <person name="Parkhill J."/>
            <person name="Rea M.C."/>
            <person name="O'Sullivan O."/>
            <person name="Ritari J."/>
            <person name="Douillard F.P."/>
            <person name="Paul Ross R."/>
            <person name="Yang R."/>
            <person name="Briner A.E."/>
            <person name="Felis G.E."/>
            <person name="de Vos W.M."/>
            <person name="Barrangou R."/>
            <person name="Klaenhammer T.R."/>
            <person name="Caufield P.W."/>
            <person name="Cui Y."/>
            <person name="Zhang H."/>
            <person name="O'Toole P.W."/>
        </authorList>
    </citation>
    <scope>NUCLEOTIDE SEQUENCE [LARGE SCALE GENOMIC DNA]</scope>
    <source>
        <strain evidence="13 14">DSM 24302</strain>
    </source>
</reference>
<comment type="cofactor">
    <cofactor evidence="11">
        <name>Mg(2+)</name>
        <dbReference type="ChEBI" id="CHEBI:18420"/>
    </cofactor>
</comment>
<comment type="cofactor">
    <cofactor evidence="1 11">
        <name>FMN</name>
        <dbReference type="ChEBI" id="CHEBI:58210"/>
    </cofactor>
</comment>
<accession>A0A0R2D096</accession>
<sequence length="345" mass="38168">MTSQHEHRKDEHVSIAQHFFNSSKPTSDFDGVRFVPQQLARTAINDVDYRTQIAGVTLNHPFYIEAMTGGSEQTGRLNKRLAIIARETGLAMAVGSQSVALKQPELAASFQVVRQQNPTGVIIANIGADHSGEEAQRVIEMINADLLEVHVNVAQELIMPEGNRQFNFRDNIQDILATVTVPVIVKAVGFGMSLETLNELKELGVQNVNISGHGGTNFAQIENFRRPNKDMVYLTDWGLSTVESLLESQPVQQQLSIIASGGVQDPSQVAKALALGSSAVGVAGYFLNQLFHFSDEEIITNIKEWQYGVKSIMAMLNTPTLADLRKTPLIFNEKIQNYRQQRNLK</sequence>
<organism evidence="13 14">
    <name type="scientific">Lentilactobacillus senioris DSM 24302 = JCM 17472</name>
    <dbReference type="NCBI Taxonomy" id="1423802"/>
    <lineage>
        <taxon>Bacteria</taxon>
        <taxon>Bacillati</taxon>
        <taxon>Bacillota</taxon>
        <taxon>Bacilli</taxon>
        <taxon>Lactobacillales</taxon>
        <taxon>Lactobacillaceae</taxon>
        <taxon>Lentilactobacillus</taxon>
    </lineage>
</organism>
<keyword evidence="4 11" id="KW-0288">FMN</keyword>
<dbReference type="InterPro" id="IPR013785">
    <property type="entry name" value="Aldolase_TIM"/>
</dbReference>
<dbReference type="GO" id="GO:0000287">
    <property type="term" value="F:magnesium ion binding"/>
    <property type="evidence" value="ECO:0007669"/>
    <property type="project" value="UniProtKB-UniRule"/>
</dbReference>
<feature type="binding site" evidence="11">
    <location>
        <begin position="8"/>
        <end position="9"/>
    </location>
    <ligand>
        <name>substrate</name>
    </ligand>
</feature>
<dbReference type="GO" id="GO:0016491">
    <property type="term" value="F:oxidoreductase activity"/>
    <property type="evidence" value="ECO:0007669"/>
    <property type="project" value="InterPro"/>
</dbReference>
<evidence type="ECO:0000256" key="11">
    <source>
        <dbReference type="HAMAP-Rule" id="MF_00354"/>
    </source>
</evidence>
<feature type="binding site" evidence="11">
    <location>
        <position position="216"/>
    </location>
    <ligand>
        <name>FMN</name>
        <dbReference type="ChEBI" id="CHEBI:58210"/>
    </ligand>
</feature>
<keyword evidence="3 11" id="KW-0285">Flavoprotein</keyword>
<dbReference type="Proteomes" id="UP000051256">
    <property type="component" value="Unassembled WGS sequence"/>
</dbReference>
<dbReference type="HAMAP" id="MF_00354">
    <property type="entry name" value="Idi_2"/>
    <property type="match status" value="1"/>
</dbReference>
<evidence type="ECO:0000256" key="2">
    <source>
        <dbReference type="ARBA" id="ARBA00022490"/>
    </source>
</evidence>
<evidence type="ECO:0000256" key="4">
    <source>
        <dbReference type="ARBA" id="ARBA00022643"/>
    </source>
</evidence>
<dbReference type="NCBIfam" id="TIGR02151">
    <property type="entry name" value="IPP_isom_2"/>
    <property type="match status" value="1"/>
</dbReference>
<feature type="binding site" evidence="11">
    <location>
        <position position="96"/>
    </location>
    <ligand>
        <name>FMN</name>
        <dbReference type="ChEBI" id="CHEBI:58210"/>
    </ligand>
</feature>
<dbReference type="CDD" id="cd02811">
    <property type="entry name" value="IDI-2_FMN"/>
    <property type="match status" value="1"/>
</dbReference>
<dbReference type="EMBL" id="AYZR01000008">
    <property type="protein sequence ID" value="KRM93833.1"/>
    <property type="molecule type" value="Genomic_DNA"/>
</dbReference>
<evidence type="ECO:0000256" key="10">
    <source>
        <dbReference type="ARBA" id="ARBA00025810"/>
    </source>
</evidence>
<feature type="binding site" evidence="11">
    <location>
        <position position="155"/>
    </location>
    <ligand>
        <name>substrate</name>
    </ligand>
</feature>
<keyword evidence="8 11" id="KW-0414">Isoprene biosynthesis</keyword>
<evidence type="ECO:0000259" key="12">
    <source>
        <dbReference type="Pfam" id="PF01070"/>
    </source>
</evidence>
<evidence type="ECO:0000256" key="6">
    <source>
        <dbReference type="ARBA" id="ARBA00022842"/>
    </source>
</evidence>
<dbReference type="SUPFAM" id="SSF51395">
    <property type="entry name" value="FMN-linked oxidoreductases"/>
    <property type="match status" value="1"/>
</dbReference>
<dbReference type="PANTHER" id="PTHR43665">
    <property type="entry name" value="ISOPENTENYL-DIPHOSPHATE DELTA-ISOMERASE"/>
    <property type="match status" value="1"/>
</dbReference>
<feature type="binding site" evidence="11">
    <location>
        <begin position="66"/>
        <end position="68"/>
    </location>
    <ligand>
        <name>FMN</name>
        <dbReference type="ChEBI" id="CHEBI:58210"/>
    </ligand>
</feature>
<gene>
    <name evidence="11" type="primary">fni</name>
    <name evidence="13" type="ORF">FC56_GL000552</name>
</gene>
<dbReference type="RefSeq" id="WP_056978329.1">
    <property type="nucleotide sequence ID" value="NZ_AYZR01000008.1"/>
</dbReference>
<dbReference type="STRING" id="1423802.FC56_GL000552"/>
<dbReference type="EC" id="5.3.3.2" evidence="11"/>
<feature type="binding site" evidence="11">
    <location>
        <begin position="283"/>
        <end position="284"/>
    </location>
    <ligand>
        <name>FMN</name>
        <dbReference type="ChEBI" id="CHEBI:58210"/>
    </ligand>
</feature>
<keyword evidence="14" id="KW-1185">Reference proteome</keyword>
<comment type="catalytic activity">
    <reaction evidence="11">
        <text>isopentenyl diphosphate = dimethylallyl diphosphate</text>
        <dbReference type="Rhea" id="RHEA:23284"/>
        <dbReference type="ChEBI" id="CHEBI:57623"/>
        <dbReference type="ChEBI" id="CHEBI:128769"/>
        <dbReference type="EC" id="5.3.3.2"/>
    </reaction>
</comment>
<evidence type="ECO:0000256" key="1">
    <source>
        <dbReference type="ARBA" id="ARBA00001917"/>
    </source>
</evidence>
<comment type="function">
    <text evidence="11">Involved in the biosynthesis of isoprenoids. Catalyzes the 1,3-allylic rearrangement of the homoallylic substrate isopentenyl (IPP) to its allylic isomer, dimethylallyl diphosphate (DMAPP).</text>
</comment>
<keyword evidence="6 11" id="KW-0460">Magnesium</keyword>
<evidence type="ECO:0000313" key="13">
    <source>
        <dbReference type="EMBL" id="KRM93833.1"/>
    </source>
</evidence>
<feature type="binding site" evidence="11">
    <location>
        <position position="125"/>
    </location>
    <ligand>
        <name>FMN</name>
        <dbReference type="ChEBI" id="CHEBI:58210"/>
    </ligand>
</feature>
<keyword evidence="9 11" id="KW-0413">Isomerase</keyword>
<dbReference type="GO" id="GO:0008299">
    <property type="term" value="P:isoprenoid biosynthetic process"/>
    <property type="evidence" value="ECO:0007669"/>
    <property type="project" value="UniProtKB-UniRule"/>
</dbReference>
<evidence type="ECO:0000256" key="9">
    <source>
        <dbReference type="ARBA" id="ARBA00023235"/>
    </source>
</evidence>
<dbReference type="InterPro" id="IPR000262">
    <property type="entry name" value="FMN-dep_DH"/>
</dbReference>
<comment type="caution">
    <text evidence="11">Lacks conserved residue(s) required for the propagation of feature annotation.</text>
</comment>
<dbReference type="PATRIC" id="fig|1423802.4.peg.562"/>
<comment type="subcellular location">
    <subcellularLocation>
        <location evidence="11">Cytoplasm</location>
    </subcellularLocation>
</comment>
<dbReference type="AlphaFoldDB" id="A0A0R2D096"/>
<evidence type="ECO:0000256" key="5">
    <source>
        <dbReference type="ARBA" id="ARBA00022723"/>
    </source>
</evidence>
<comment type="cofactor">
    <cofactor evidence="11">
        <name>NADPH</name>
        <dbReference type="ChEBI" id="CHEBI:57783"/>
    </cofactor>
</comment>